<feature type="compositionally biased region" description="Acidic residues" evidence="1">
    <location>
        <begin position="1"/>
        <end position="12"/>
    </location>
</feature>
<accession>A0A2Z6M553</accession>
<evidence type="ECO:0000256" key="1">
    <source>
        <dbReference type="SAM" id="MobiDB-lite"/>
    </source>
</evidence>
<gene>
    <name evidence="2" type="ORF">TSUD_273350</name>
</gene>
<keyword evidence="3" id="KW-1185">Reference proteome</keyword>
<evidence type="ECO:0000313" key="2">
    <source>
        <dbReference type="EMBL" id="GAU20000.1"/>
    </source>
</evidence>
<name>A0A2Z6M553_TRISU</name>
<feature type="region of interest" description="Disordered" evidence="1">
    <location>
        <begin position="1"/>
        <end position="35"/>
    </location>
</feature>
<protein>
    <submittedName>
        <fullName evidence="2">Uncharacterized protein</fullName>
    </submittedName>
</protein>
<dbReference type="AlphaFoldDB" id="A0A2Z6M553"/>
<dbReference type="Proteomes" id="UP000242715">
    <property type="component" value="Unassembled WGS sequence"/>
</dbReference>
<organism evidence="2 3">
    <name type="scientific">Trifolium subterraneum</name>
    <name type="common">Subterranean clover</name>
    <dbReference type="NCBI Taxonomy" id="3900"/>
    <lineage>
        <taxon>Eukaryota</taxon>
        <taxon>Viridiplantae</taxon>
        <taxon>Streptophyta</taxon>
        <taxon>Embryophyta</taxon>
        <taxon>Tracheophyta</taxon>
        <taxon>Spermatophyta</taxon>
        <taxon>Magnoliopsida</taxon>
        <taxon>eudicotyledons</taxon>
        <taxon>Gunneridae</taxon>
        <taxon>Pentapetalae</taxon>
        <taxon>rosids</taxon>
        <taxon>fabids</taxon>
        <taxon>Fabales</taxon>
        <taxon>Fabaceae</taxon>
        <taxon>Papilionoideae</taxon>
        <taxon>50 kb inversion clade</taxon>
        <taxon>NPAAA clade</taxon>
        <taxon>Hologalegina</taxon>
        <taxon>IRL clade</taxon>
        <taxon>Trifolieae</taxon>
        <taxon>Trifolium</taxon>
    </lineage>
</organism>
<feature type="compositionally biased region" description="Acidic residues" evidence="1">
    <location>
        <begin position="22"/>
        <end position="35"/>
    </location>
</feature>
<evidence type="ECO:0000313" key="3">
    <source>
        <dbReference type="Proteomes" id="UP000242715"/>
    </source>
</evidence>
<reference evidence="3" key="1">
    <citation type="journal article" date="2017" name="Front. Plant Sci.">
        <title>Climate Clever Clovers: New Paradigm to Reduce the Environmental Footprint of Ruminants by Breeding Low Methanogenic Forages Utilizing Haplotype Variation.</title>
        <authorList>
            <person name="Kaur P."/>
            <person name="Appels R."/>
            <person name="Bayer P.E."/>
            <person name="Keeble-Gagnere G."/>
            <person name="Wang J."/>
            <person name="Hirakawa H."/>
            <person name="Shirasawa K."/>
            <person name="Vercoe P."/>
            <person name="Stefanova K."/>
            <person name="Durmic Z."/>
            <person name="Nichols P."/>
            <person name="Revell C."/>
            <person name="Isobe S.N."/>
            <person name="Edwards D."/>
            <person name="Erskine W."/>
        </authorList>
    </citation>
    <scope>NUCLEOTIDE SEQUENCE [LARGE SCALE GENOMIC DNA]</scope>
    <source>
        <strain evidence="3">cv. Daliak</strain>
    </source>
</reference>
<proteinExistence type="predicted"/>
<sequence>MDPDDDNLDYDSDDRYGHSSEYDSDAGTDDDEINNFEDFSDEEDAAEVIVVPAPAAHPEVINNGENLAQGVVVGVQQAEVNLNLEGVEQAEQAEVNLNLKGVEQAEQVNEELNVNIEVVEQAEADVNLNLEGVEQVEQIMSYGNSSEYDSDAGTDDEVNNFGDFSEEDASEEDFHSDEEDVAEVNVIPAVVAQPEVNLNIGENVNVVDQAQGVVDSVPADAQELNVNIGENVNVLDQAQGVVDGANRATKKRSLPFVEGKCDLKKFKGG</sequence>
<dbReference type="EMBL" id="DF973207">
    <property type="protein sequence ID" value="GAU20000.1"/>
    <property type="molecule type" value="Genomic_DNA"/>
</dbReference>